<dbReference type="Proteomes" id="UP000473826">
    <property type="component" value="Unassembled WGS sequence"/>
</dbReference>
<keyword evidence="2" id="KW-1185">Reference proteome</keyword>
<dbReference type="Gene3D" id="3.30.70.100">
    <property type="match status" value="1"/>
</dbReference>
<dbReference type="SUPFAM" id="SSF54909">
    <property type="entry name" value="Dimeric alpha+beta barrel"/>
    <property type="match status" value="1"/>
</dbReference>
<organism evidence="1 2">
    <name type="scientific">Vanrija humicola</name>
    <name type="common">Yeast</name>
    <name type="synonym">Cryptococcus humicola</name>
    <dbReference type="NCBI Taxonomy" id="5417"/>
    <lineage>
        <taxon>Eukaryota</taxon>
        <taxon>Fungi</taxon>
        <taxon>Dikarya</taxon>
        <taxon>Basidiomycota</taxon>
        <taxon>Agaricomycotina</taxon>
        <taxon>Tremellomycetes</taxon>
        <taxon>Trichosporonales</taxon>
        <taxon>Trichosporonaceae</taxon>
        <taxon>Vanrija</taxon>
    </lineage>
</organism>
<sequence>MALSQLPRTDEGQRICQVVKLKPEHADEYIRLHADVWPAVLDALRKANFVDYSVHYFAELGLLIAHMRYLGTDLAADAAGIRESEDTRRWWKVGVGVDCGSH</sequence>
<reference evidence="1 2" key="1">
    <citation type="journal article" date="2019" name="PLoS Genet.">
        <title>Convergent evolution of linked mating-type loci in basidiomycete fungi.</title>
        <authorList>
            <person name="Sun S."/>
            <person name="Coelho M.A."/>
            <person name="Heitman J."/>
            <person name="Nowrousian M."/>
        </authorList>
    </citation>
    <scope>NUCLEOTIDE SEQUENCE [LARGE SCALE GENOMIC DNA]</scope>
    <source>
        <strain evidence="1 2">CBS 4282</strain>
    </source>
</reference>
<evidence type="ECO:0008006" key="3">
    <source>
        <dbReference type="Google" id="ProtNLM"/>
    </source>
</evidence>
<dbReference type="PANTHER" id="PTHR34389">
    <property type="entry name" value="L-RHAMNOSE MUTAROTASE"/>
    <property type="match status" value="1"/>
</dbReference>
<dbReference type="PANTHER" id="PTHR34389:SF2">
    <property type="entry name" value="L-RHAMNOSE MUTAROTASE"/>
    <property type="match status" value="1"/>
</dbReference>
<name>A0A7D8V2A7_VANHU</name>
<protein>
    <recommendedName>
        <fullName evidence="3">L-rhamnose mutarotase</fullName>
    </recommendedName>
</protein>
<dbReference type="GO" id="GO:0016857">
    <property type="term" value="F:racemase and epimerase activity, acting on carbohydrates and derivatives"/>
    <property type="evidence" value="ECO:0007669"/>
    <property type="project" value="InterPro"/>
</dbReference>
<dbReference type="OrthoDB" id="9981546at2759"/>
<evidence type="ECO:0000313" key="1">
    <source>
        <dbReference type="EMBL" id="TXT04256.1"/>
    </source>
</evidence>
<dbReference type="AlphaFoldDB" id="A0A7D8V2A7"/>
<dbReference type="EMBL" id="QKWK01000017">
    <property type="protein sequence ID" value="TXT04256.1"/>
    <property type="molecule type" value="Genomic_DNA"/>
</dbReference>
<evidence type="ECO:0000313" key="2">
    <source>
        <dbReference type="Proteomes" id="UP000473826"/>
    </source>
</evidence>
<gene>
    <name evidence="1" type="ORF">VHUM_04254</name>
</gene>
<dbReference type="Pfam" id="PF05336">
    <property type="entry name" value="rhaM"/>
    <property type="match status" value="1"/>
</dbReference>
<comment type="caution">
    <text evidence="1">The sequence shown here is derived from an EMBL/GenBank/DDBJ whole genome shotgun (WGS) entry which is preliminary data.</text>
</comment>
<dbReference type="InterPro" id="IPR011008">
    <property type="entry name" value="Dimeric_a/b-barrel"/>
</dbReference>
<proteinExistence type="predicted"/>
<dbReference type="InterPro" id="IPR008000">
    <property type="entry name" value="Rham/fucose_mutarotase"/>
</dbReference>
<accession>A0A7D8V2A7</accession>